<organism evidence="2 3">
    <name type="scientific">Elaphomyces granulatus</name>
    <dbReference type="NCBI Taxonomy" id="519963"/>
    <lineage>
        <taxon>Eukaryota</taxon>
        <taxon>Fungi</taxon>
        <taxon>Dikarya</taxon>
        <taxon>Ascomycota</taxon>
        <taxon>Pezizomycotina</taxon>
        <taxon>Eurotiomycetes</taxon>
        <taxon>Eurotiomycetidae</taxon>
        <taxon>Eurotiales</taxon>
        <taxon>Elaphomycetaceae</taxon>
        <taxon>Elaphomyces</taxon>
    </lineage>
</organism>
<evidence type="ECO:0000313" key="3">
    <source>
        <dbReference type="Proteomes" id="UP000243515"/>
    </source>
</evidence>
<dbReference type="EMBL" id="NPHW01004889">
    <property type="protein sequence ID" value="OXV07393.1"/>
    <property type="molecule type" value="Genomic_DNA"/>
</dbReference>
<reference evidence="2 3" key="1">
    <citation type="journal article" date="2015" name="Environ. Microbiol.">
        <title>Metagenome sequence of Elaphomyces granulatus from sporocarp tissue reveals Ascomycota ectomycorrhizal fingerprints of genome expansion and a Proteobacteria-rich microbiome.</title>
        <authorList>
            <person name="Quandt C.A."/>
            <person name="Kohler A."/>
            <person name="Hesse C.N."/>
            <person name="Sharpton T.J."/>
            <person name="Martin F."/>
            <person name="Spatafora J.W."/>
        </authorList>
    </citation>
    <scope>NUCLEOTIDE SEQUENCE [LARGE SCALE GENOMIC DNA]</scope>
    <source>
        <strain evidence="2 3">OSC145934</strain>
    </source>
</reference>
<protein>
    <recommendedName>
        <fullName evidence="1">DUF7730 domain-containing protein</fullName>
    </recommendedName>
</protein>
<proteinExistence type="predicted"/>
<comment type="caution">
    <text evidence="2">The sequence shown here is derived from an EMBL/GenBank/DDBJ whole genome shotgun (WGS) entry which is preliminary data.</text>
</comment>
<dbReference type="Pfam" id="PF24864">
    <property type="entry name" value="DUF7730"/>
    <property type="match status" value="1"/>
</dbReference>
<sequence length="323" mass="37723">MSLIVTFSAVIKERFISTCRKCKRKFKKRRDERKEARECGPSAPPETLPLKRKRALTLPLPEGTGFVWRSVPPQETNYQLQSLFCSKLLPEIRRQIYQEVLAPGGRELHLANADRRLCSMRCTVDTERLPQTPGWRHECWGVPRQDGTYKSHLHNAPPDEKLLSLLCTCRLIYSEAIDILYTENTFNVRKSRTIVELPGTILPHRFHSIRSLHIDTVFDYPWPQTTLPFPYWPPDVPDTWPMAWKVIAKMRDLRNLRVSLSQYDIHGSEEDMDDESVLNILRPLQAVKVPTFVVEFFWPVRRSQVLRKLGKVSFTMVLNTSRR</sequence>
<evidence type="ECO:0000313" key="2">
    <source>
        <dbReference type="EMBL" id="OXV07393.1"/>
    </source>
</evidence>
<gene>
    <name evidence="2" type="ORF">Egran_04839</name>
</gene>
<dbReference type="PANTHER" id="PTHR38790">
    <property type="entry name" value="2EXR DOMAIN-CONTAINING PROTEIN-RELATED"/>
    <property type="match status" value="1"/>
</dbReference>
<dbReference type="AlphaFoldDB" id="A0A232LT90"/>
<dbReference type="InterPro" id="IPR056632">
    <property type="entry name" value="DUF7730"/>
</dbReference>
<dbReference type="PANTHER" id="PTHR38790:SF9">
    <property type="entry name" value="F-BOX DOMAIN-CONTAINING PROTEIN"/>
    <property type="match status" value="1"/>
</dbReference>
<keyword evidence="3" id="KW-1185">Reference proteome</keyword>
<dbReference type="OrthoDB" id="4757095at2759"/>
<accession>A0A232LT90</accession>
<name>A0A232LT90_9EURO</name>
<feature type="domain" description="DUF7730" evidence="1">
    <location>
        <begin position="78"/>
        <end position="297"/>
    </location>
</feature>
<evidence type="ECO:0000259" key="1">
    <source>
        <dbReference type="Pfam" id="PF24864"/>
    </source>
</evidence>
<dbReference type="Proteomes" id="UP000243515">
    <property type="component" value="Unassembled WGS sequence"/>
</dbReference>